<dbReference type="EMBL" id="DF968389">
    <property type="protein sequence ID" value="GAP51849.1"/>
    <property type="molecule type" value="Genomic_DNA"/>
</dbReference>
<accession>A0A0K8PWQ0</accession>
<keyword evidence="1" id="KW-0472">Membrane</keyword>
<gene>
    <name evidence="2" type="ORF">SAZU_6722</name>
</gene>
<feature type="transmembrane region" description="Helical" evidence="1">
    <location>
        <begin position="30"/>
        <end position="51"/>
    </location>
</feature>
<name>A0A0K8PWQ0_STRAJ</name>
<sequence length="68" mass="6313">MLAGGAAATGLLCGGSLTLAGGDSSFDARGLIVLAACCAAGVGGILAAGGLSRPLLRAVTRQAGARGE</sequence>
<evidence type="ECO:0000256" key="1">
    <source>
        <dbReference type="SAM" id="Phobius"/>
    </source>
</evidence>
<keyword evidence="1" id="KW-1133">Transmembrane helix</keyword>
<dbReference type="PATRIC" id="fig|146537.3.peg.7067"/>
<proteinExistence type="predicted"/>
<dbReference type="AlphaFoldDB" id="A0A0K8PWQ0"/>
<evidence type="ECO:0000313" key="3">
    <source>
        <dbReference type="Proteomes" id="UP000053859"/>
    </source>
</evidence>
<evidence type="ECO:0000313" key="2">
    <source>
        <dbReference type="EMBL" id="GAP51849.1"/>
    </source>
</evidence>
<dbReference type="Proteomes" id="UP000053859">
    <property type="component" value="Unassembled WGS sequence"/>
</dbReference>
<reference evidence="2" key="1">
    <citation type="journal article" date="2015" name="Genome Announc.">
        <title>Draft Genome Sequence of Thiostrepton-Producing Streptomyces azureus ATCC 14921.</title>
        <authorList>
            <person name="Sakihara K."/>
            <person name="Maeda J."/>
            <person name="Tashiro K."/>
            <person name="Fujino Y."/>
            <person name="Kuhara S."/>
            <person name="Ohshima T."/>
            <person name="Ogata S."/>
            <person name="Doi K."/>
        </authorList>
    </citation>
    <scope>NUCLEOTIDE SEQUENCE [LARGE SCALE GENOMIC DNA]</scope>
    <source>
        <strain evidence="2">ATCC14921</strain>
    </source>
</reference>
<keyword evidence="1" id="KW-0812">Transmembrane</keyword>
<keyword evidence="3" id="KW-1185">Reference proteome</keyword>
<dbReference type="RefSeq" id="WP_059422633.1">
    <property type="nucleotide sequence ID" value="NZ_DF968389.1"/>
</dbReference>
<organism evidence="2 3">
    <name type="scientific">Streptomyces azureus</name>
    <dbReference type="NCBI Taxonomy" id="146537"/>
    <lineage>
        <taxon>Bacteria</taxon>
        <taxon>Bacillati</taxon>
        <taxon>Actinomycetota</taxon>
        <taxon>Actinomycetes</taxon>
        <taxon>Kitasatosporales</taxon>
        <taxon>Streptomycetaceae</taxon>
        <taxon>Streptomyces</taxon>
    </lineage>
</organism>
<protein>
    <submittedName>
        <fullName evidence="2">Uncharacterized protein</fullName>
    </submittedName>
</protein>